<proteinExistence type="predicted"/>
<evidence type="ECO:0000259" key="1">
    <source>
        <dbReference type="Pfam" id="PF07714"/>
    </source>
</evidence>
<comment type="caution">
    <text evidence="2">The sequence shown here is derived from an EMBL/GenBank/DDBJ whole genome shotgun (WGS) entry which is preliminary data.</text>
</comment>
<organism evidence="2 3">
    <name type="scientific">Rhizophagus irregularis</name>
    <dbReference type="NCBI Taxonomy" id="588596"/>
    <lineage>
        <taxon>Eukaryota</taxon>
        <taxon>Fungi</taxon>
        <taxon>Fungi incertae sedis</taxon>
        <taxon>Mucoromycota</taxon>
        <taxon>Glomeromycotina</taxon>
        <taxon>Glomeromycetes</taxon>
        <taxon>Glomerales</taxon>
        <taxon>Glomeraceae</taxon>
        <taxon>Rhizophagus</taxon>
    </lineage>
</organism>
<sequence>MSLIITIVQKHPDTATTNVQPPISDALPPTPPEIFQRQKYNKTSNIYSFGMIMWELMTGYIELMKECCHIRDETIRMSYCALCTTSRCPSKRPQATDIYGRTDNNLLGVKAYKSRPLSTMINSVMSSRSLRSQSINLEKLKIRFEDDLIEGNNDYGPSIKGENLCGLAFKFRTFCSRGNCSGHSFEIKPSINFEFFLT</sequence>
<reference evidence="2 3" key="1">
    <citation type="submission" date="2015-10" db="EMBL/GenBank/DDBJ databases">
        <title>Genome analyses suggest a sexual origin of heterokaryosis in a supposedly ancient asexual fungus.</title>
        <authorList>
            <person name="Ropars J."/>
            <person name="Sedzielewska K."/>
            <person name="Noel J."/>
            <person name="Charron P."/>
            <person name="Farinelli L."/>
            <person name="Marton T."/>
            <person name="Kruger M."/>
            <person name="Pelin A."/>
            <person name="Brachmann A."/>
            <person name="Corradi N."/>
        </authorList>
    </citation>
    <scope>NUCLEOTIDE SEQUENCE [LARGE SCALE GENOMIC DNA]</scope>
    <source>
        <strain evidence="2 3">A4</strain>
    </source>
</reference>
<dbReference type="GO" id="GO:0004672">
    <property type="term" value="F:protein kinase activity"/>
    <property type="evidence" value="ECO:0007669"/>
    <property type="project" value="InterPro"/>
</dbReference>
<name>A0A2I1H135_9GLOM</name>
<feature type="domain" description="Serine-threonine/tyrosine-protein kinase catalytic" evidence="1">
    <location>
        <begin position="30"/>
        <end position="59"/>
    </location>
</feature>
<dbReference type="Gene3D" id="1.10.510.10">
    <property type="entry name" value="Transferase(Phosphotransferase) domain 1"/>
    <property type="match status" value="1"/>
</dbReference>
<dbReference type="EMBL" id="LLXI01001226">
    <property type="protein sequence ID" value="PKY52551.1"/>
    <property type="molecule type" value="Genomic_DNA"/>
</dbReference>
<protein>
    <recommendedName>
        <fullName evidence="1">Serine-threonine/tyrosine-protein kinase catalytic domain-containing protein</fullName>
    </recommendedName>
</protein>
<evidence type="ECO:0000313" key="2">
    <source>
        <dbReference type="EMBL" id="PKY52551.1"/>
    </source>
</evidence>
<accession>A0A2I1H135</accession>
<dbReference type="Pfam" id="PF07714">
    <property type="entry name" value="PK_Tyr_Ser-Thr"/>
    <property type="match status" value="1"/>
</dbReference>
<dbReference type="Proteomes" id="UP000234323">
    <property type="component" value="Unassembled WGS sequence"/>
</dbReference>
<evidence type="ECO:0000313" key="3">
    <source>
        <dbReference type="Proteomes" id="UP000234323"/>
    </source>
</evidence>
<dbReference type="SUPFAM" id="SSF56112">
    <property type="entry name" value="Protein kinase-like (PK-like)"/>
    <property type="match status" value="1"/>
</dbReference>
<dbReference type="InterPro" id="IPR001245">
    <property type="entry name" value="Ser-Thr/Tyr_kinase_cat_dom"/>
</dbReference>
<gene>
    <name evidence="2" type="ORF">RhiirA4_470247</name>
</gene>
<dbReference type="AlphaFoldDB" id="A0A2I1H135"/>
<dbReference type="InterPro" id="IPR011009">
    <property type="entry name" value="Kinase-like_dom_sf"/>
</dbReference>
<keyword evidence="3" id="KW-1185">Reference proteome</keyword>